<evidence type="ECO:0000256" key="15">
    <source>
        <dbReference type="RuleBase" id="RU004326"/>
    </source>
</evidence>
<evidence type="ECO:0000256" key="10">
    <source>
        <dbReference type="ARBA" id="ARBA00022842"/>
    </source>
</evidence>
<feature type="domain" description="Alpha-D-phosphohexomutase C-terminal" evidence="16">
    <location>
        <begin position="502"/>
        <end position="560"/>
    </location>
</feature>
<dbReference type="EC" id="5.4.2.2" evidence="6"/>
<dbReference type="PANTHER" id="PTHR45745:SF1">
    <property type="entry name" value="PHOSPHOGLUCOMUTASE 2B-RELATED"/>
    <property type="match status" value="1"/>
</dbReference>
<sequence length="574" mass="62896">MDWKTAYQQWNENPNLDATLKEQLNTMSDEEKEDAFGAQLSFGTAGMRGTLGPGPNRMNIYTVRQATEGLARLIEEAGDEAKAQGVAIAFDSRHYSPEFAMEAALVLGKHGIKSYVYESLRPTPVLSFAVRHLGTYAGIMITASHNPAAYNGYKVYGADGGQMPPEDADRLTSFVKAVEDPVAVEIGDKTELLGNGTVEIIGDQVDQAYLEEMKKVTIDPSVIEEMADDVNIVFTPLHGTGLYIGQKALEQAGFKQIHIVEEQAAADGDFPTVTSPNPESPEAFALAEKLGHEVEADILLATDPDADRLGAMIRRSNGEYQLLTGNQIASIMLEYILNARQAKGELPDNSVAVKSIVSTNLADAIMHAYDLEMVEVLTGFKFIAEKIKEYEETGSQTFVMGFEESYGYLVEPFVRDKDAIQALVVLAELTAYHKREGRTLGDALEAIYEKYGFFYEKTISVDFPGLSGKEKMANIMASIRENTPTEFGGISVVQTNDYLNAVQKDAAGETSPLDYPTSDALKFFLEDGSWVAFRPSGTEPKVKLYLGTHGENKEQTLEKAEAIEASMRQLTATE</sequence>
<dbReference type="GO" id="GO:0008973">
    <property type="term" value="F:phosphopentomutase activity"/>
    <property type="evidence" value="ECO:0007669"/>
    <property type="project" value="TreeGrafter"/>
</dbReference>
<keyword evidence="7" id="KW-0119">Carbohydrate metabolism</keyword>
<dbReference type="PRINTS" id="PR00509">
    <property type="entry name" value="PGMPMM"/>
</dbReference>
<evidence type="ECO:0000259" key="18">
    <source>
        <dbReference type="Pfam" id="PF02879"/>
    </source>
</evidence>
<comment type="pathway">
    <text evidence="4">Lipid metabolism.</text>
</comment>
<evidence type="ECO:0000259" key="19">
    <source>
        <dbReference type="Pfam" id="PF02880"/>
    </source>
</evidence>
<dbReference type="KEGG" id="abae:CL176_11430"/>
<evidence type="ECO:0000256" key="14">
    <source>
        <dbReference type="ARBA" id="ARBA00041467"/>
    </source>
</evidence>
<keyword evidence="11" id="KW-0413">Isomerase</keyword>
<evidence type="ECO:0000256" key="9">
    <source>
        <dbReference type="ARBA" id="ARBA00022723"/>
    </source>
</evidence>
<comment type="cofactor">
    <cofactor evidence="2">
        <name>Mg(2+)</name>
        <dbReference type="ChEBI" id="CHEBI:18420"/>
    </cofactor>
</comment>
<evidence type="ECO:0000256" key="7">
    <source>
        <dbReference type="ARBA" id="ARBA00022526"/>
    </source>
</evidence>
<evidence type="ECO:0000256" key="8">
    <source>
        <dbReference type="ARBA" id="ARBA00022553"/>
    </source>
</evidence>
<dbReference type="GO" id="GO:0006166">
    <property type="term" value="P:purine ribonucleoside salvage"/>
    <property type="evidence" value="ECO:0007669"/>
    <property type="project" value="TreeGrafter"/>
</dbReference>
<feature type="domain" description="Alpha-D-phosphohexomutase alpha/beta/alpha" evidence="19">
    <location>
        <begin position="325"/>
        <end position="451"/>
    </location>
</feature>
<evidence type="ECO:0000256" key="11">
    <source>
        <dbReference type="ARBA" id="ARBA00023235"/>
    </source>
</evidence>
<dbReference type="InterPro" id="IPR016055">
    <property type="entry name" value="A-D-PHexomutase_a/b/a-I/II/III"/>
</dbReference>
<proteinExistence type="inferred from homology"/>
<keyword evidence="7" id="KW-0313">Glucose metabolism</keyword>
<dbReference type="InterPro" id="IPR005841">
    <property type="entry name" value="Alpha-D-phosphohexomutase_SF"/>
</dbReference>
<dbReference type="Pfam" id="PF02878">
    <property type="entry name" value="PGM_PMM_I"/>
    <property type="match status" value="1"/>
</dbReference>
<accession>A0A347WNA2</accession>
<comment type="catalytic activity">
    <reaction evidence="1">
        <text>alpha-D-glucose 1-phosphate = alpha-D-glucose 6-phosphate</text>
        <dbReference type="Rhea" id="RHEA:23536"/>
        <dbReference type="ChEBI" id="CHEBI:58225"/>
        <dbReference type="ChEBI" id="CHEBI:58601"/>
        <dbReference type="EC" id="5.4.2.2"/>
    </reaction>
</comment>
<evidence type="ECO:0000256" key="3">
    <source>
        <dbReference type="ARBA" id="ARBA00005164"/>
    </source>
</evidence>
<evidence type="ECO:0000256" key="2">
    <source>
        <dbReference type="ARBA" id="ARBA00001946"/>
    </source>
</evidence>
<dbReference type="AlphaFoldDB" id="A0A347WNA2"/>
<comment type="pathway">
    <text evidence="3">Glycolipid metabolism; diglucosyl-diacylglycerol biosynthesis.</text>
</comment>
<evidence type="ECO:0000256" key="6">
    <source>
        <dbReference type="ARBA" id="ARBA00012728"/>
    </source>
</evidence>
<evidence type="ECO:0000313" key="20">
    <source>
        <dbReference type="EMBL" id="AXY26559.1"/>
    </source>
</evidence>
<dbReference type="Pfam" id="PF02880">
    <property type="entry name" value="PGM_PMM_III"/>
    <property type="match status" value="1"/>
</dbReference>
<dbReference type="InterPro" id="IPR036900">
    <property type="entry name" value="A-D-PHexomutase_C_sf"/>
</dbReference>
<dbReference type="PROSITE" id="PS00710">
    <property type="entry name" value="PGM_PMM"/>
    <property type="match status" value="1"/>
</dbReference>
<reference evidence="20 21" key="1">
    <citation type="submission" date="2017-09" db="EMBL/GenBank/DDBJ databases">
        <title>Complete genome sequence of Oxytococcus suis strain ZY16052.</title>
        <authorList>
            <person name="Li F."/>
        </authorList>
    </citation>
    <scope>NUCLEOTIDE SEQUENCE [LARGE SCALE GENOMIC DNA]</scope>
    <source>
        <strain evidence="20 21">ZY16052</strain>
    </source>
</reference>
<protein>
    <recommendedName>
        <fullName evidence="12">Phosphoglucomutase</fullName>
        <ecNumber evidence="6">5.4.2.2</ecNumber>
    </recommendedName>
    <alternativeName>
        <fullName evidence="14">Alpha-phosphoglucomutase</fullName>
    </alternativeName>
    <alternativeName>
        <fullName evidence="13">Glucose phosphomutase</fullName>
    </alternativeName>
</protein>
<dbReference type="GO" id="GO:0000287">
    <property type="term" value="F:magnesium ion binding"/>
    <property type="evidence" value="ECO:0007669"/>
    <property type="project" value="InterPro"/>
</dbReference>
<dbReference type="EMBL" id="CP023434">
    <property type="protein sequence ID" value="AXY26559.1"/>
    <property type="molecule type" value="Genomic_DNA"/>
</dbReference>
<evidence type="ECO:0000313" key="21">
    <source>
        <dbReference type="Proteomes" id="UP000263232"/>
    </source>
</evidence>
<comment type="similarity">
    <text evidence="5 15">Belongs to the phosphohexose mutase family.</text>
</comment>
<dbReference type="InterPro" id="IPR005843">
    <property type="entry name" value="A-D-PHexomutase_C"/>
</dbReference>
<dbReference type="Pfam" id="PF02879">
    <property type="entry name" value="PGM_PMM_II"/>
    <property type="match status" value="1"/>
</dbReference>
<dbReference type="InterPro" id="IPR016066">
    <property type="entry name" value="A-D-PHexomutase_CS"/>
</dbReference>
<evidence type="ECO:0000256" key="13">
    <source>
        <dbReference type="ARBA" id="ARBA00041398"/>
    </source>
</evidence>
<dbReference type="SUPFAM" id="SSF53738">
    <property type="entry name" value="Phosphoglucomutase, first 3 domains"/>
    <property type="match status" value="3"/>
</dbReference>
<dbReference type="SUPFAM" id="SSF55957">
    <property type="entry name" value="Phosphoglucomutase, C-terminal domain"/>
    <property type="match status" value="1"/>
</dbReference>
<dbReference type="PANTHER" id="PTHR45745">
    <property type="entry name" value="PHOSPHOMANNOMUTASE 45A"/>
    <property type="match status" value="1"/>
</dbReference>
<evidence type="ECO:0000256" key="5">
    <source>
        <dbReference type="ARBA" id="ARBA00010231"/>
    </source>
</evidence>
<dbReference type="Gene3D" id="3.40.120.10">
    <property type="entry name" value="Alpha-D-Glucose-1,6-Bisphosphate, subunit A, domain 3"/>
    <property type="match status" value="3"/>
</dbReference>
<keyword evidence="10 15" id="KW-0460">Magnesium</keyword>
<dbReference type="RefSeq" id="WP_118991415.1">
    <property type="nucleotide sequence ID" value="NZ_CP023434.1"/>
</dbReference>
<dbReference type="GO" id="GO:0004614">
    <property type="term" value="F:phosphoglucomutase activity"/>
    <property type="evidence" value="ECO:0007669"/>
    <property type="project" value="UniProtKB-EC"/>
</dbReference>
<dbReference type="Gene3D" id="3.30.310.50">
    <property type="entry name" value="Alpha-D-phosphohexomutase, C-terminal domain"/>
    <property type="match status" value="1"/>
</dbReference>
<keyword evidence="21" id="KW-1185">Reference proteome</keyword>
<dbReference type="InterPro" id="IPR005845">
    <property type="entry name" value="A-D-PHexomutase_a/b/a-II"/>
</dbReference>
<organism evidence="20 21">
    <name type="scientific">Suicoccus acidiformans</name>
    <dbReference type="NCBI Taxonomy" id="2036206"/>
    <lineage>
        <taxon>Bacteria</taxon>
        <taxon>Bacillati</taxon>
        <taxon>Bacillota</taxon>
        <taxon>Bacilli</taxon>
        <taxon>Lactobacillales</taxon>
        <taxon>Aerococcaceae</taxon>
        <taxon>Suicoccus</taxon>
    </lineage>
</organism>
<evidence type="ECO:0000259" key="17">
    <source>
        <dbReference type="Pfam" id="PF02878"/>
    </source>
</evidence>
<dbReference type="InterPro" id="IPR005844">
    <property type="entry name" value="A-D-PHexomutase_a/b/a-I"/>
</dbReference>
<dbReference type="GO" id="GO:0006006">
    <property type="term" value="P:glucose metabolic process"/>
    <property type="evidence" value="ECO:0007669"/>
    <property type="project" value="UniProtKB-KW"/>
</dbReference>
<keyword evidence="8" id="KW-0597">Phosphoprotein</keyword>
<feature type="domain" description="Alpha-D-phosphohexomutase alpha/beta/alpha" evidence="18">
    <location>
        <begin position="208"/>
        <end position="312"/>
    </location>
</feature>
<dbReference type="OrthoDB" id="9806956at2"/>
<feature type="domain" description="Alpha-D-phosphohexomutase alpha/beta/alpha" evidence="17">
    <location>
        <begin position="41"/>
        <end position="178"/>
    </location>
</feature>
<dbReference type="CDD" id="cd05799">
    <property type="entry name" value="PGM2"/>
    <property type="match status" value="1"/>
</dbReference>
<dbReference type="InterPro" id="IPR005846">
    <property type="entry name" value="A-D-PHexomutase_a/b/a-III"/>
</dbReference>
<dbReference type="Pfam" id="PF00408">
    <property type="entry name" value="PGM_PMM_IV"/>
    <property type="match status" value="1"/>
</dbReference>
<dbReference type="Proteomes" id="UP000263232">
    <property type="component" value="Chromosome"/>
</dbReference>
<evidence type="ECO:0000259" key="16">
    <source>
        <dbReference type="Pfam" id="PF00408"/>
    </source>
</evidence>
<evidence type="ECO:0000256" key="1">
    <source>
        <dbReference type="ARBA" id="ARBA00000443"/>
    </source>
</evidence>
<evidence type="ECO:0000256" key="4">
    <source>
        <dbReference type="ARBA" id="ARBA00005189"/>
    </source>
</evidence>
<evidence type="ECO:0000256" key="12">
    <source>
        <dbReference type="ARBA" id="ARBA00039995"/>
    </source>
</evidence>
<gene>
    <name evidence="20" type="ORF">CL176_11430</name>
</gene>
<keyword evidence="9 15" id="KW-0479">Metal-binding</keyword>
<name>A0A347WNA2_9LACT</name>